<feature type="domain" description="EamA" evidence="7">
    <location>
        <begin position="199"/>
        <end position="334"/>
    </location>
</feature>
<evidence type="ECO:0000256" key="1">
    <source>
        <dbReference type="ARBA" id="ARBA00004141"/>
    </source>
</evidence>
<dbReference type="AlphaFoldDB" id="A0AAN7KW21"/>
<feature type="transmembrane region" description="Helical" evidence="6">
    <location>
        <begin position="77"/>
        <end position="96"/>
    </location>
</feature>
<proteinExistence type="inferred from homology"/>
<keyword evidence="3 6" id="KW-0812">Transmembrane</keyword>
<sequence length="374" mass="40688">MADGGGMGRGGECTPYIAMIAVDFAFAVVNIMLKKVVEEGTNHLVIIAYRQAASTLFLAPIAWFLERNTRPKLTFRIACSLFFSAIVGASLSQYLFLVGIQYTSATFASAFVNMVPVVTFIIALPFRMEKVNLHESSGKAKVTGSLICVGGVMLLTLYRGVTLFEPSHGSTYNPASMESHSGKMSSANRTQRWVLSSMALVMGSVLWSSWFLLQSIIGKRYPCKYSSTAIMTFFGTIQSAALVALSSGRNPSAWILRGTFEIIAVLFTGIVGSGLCYVGMSWCVKKRGPLFTAAFSPLIQILTAMIDIPLLHEPLHLGSLVGSVMVIFGLYILLWGKNREAKDTINMVAREAEGVKEEEPKLQVITVSSDSRCP</sequence>
<dbReference type="PANTHER" id="PTHR31218">
    <property type="entry name" value="WAT1-RELATED PROTEIN"/>
    <property type="match status" value="1"/>
</dbReference>
<feature type="transmembrane region" description="Helical" evidence="6">
    <location>
        <begin position="102"/>
        <end position="126"/>
    </location>
</feature>
<evidence type="ECO:0000313" key="9">
    <source>
        <dbReference type="Proteomes" id="UP001345219"/>
    </source>
</evidence>
<name>A0AAN7KW21_9MYRT</name>
<dbReference type="Pfam" id="PF00892">
    <property type="entry name" value="EamA"/>
    <property type="match status" value="2"/>
</dbReference>
<feature type="domain" description="EamA" evidence="7">
    <location>
        <begin position="16"/>
        <end position="156"/>
    </location>
</feature>
<evidence type="ECO:0000256" key="2">
    <source>
        <dbReference type="ARBA" id="ARBA00007635"/>
    </source>
</evidence>
<feature type="transmembrane region" description="Helical" evidence="6">
    <location>
        <begin position="138"/>
        <end position="158"/>
    </location>
</feature>
<organism evidence="8 9">
    <name type="scientific">Trapa incisa</name>
    <dbReference type="NCBI Taxonomy" id="236973"/>
    <lineage>
        <taxon>Eukaryota</taxon>
        <taxon>Viridiplantae</taxon>
        <taxon>Streptophyta</taxon>
        <taxon>Embryophyta</taxon>
        <taxon>Tracheophyta</taxon>
        <taxon>Spermatophyta</taxon>
        <taxon>Magnoliopsida</taxon>
        <taxon>eudicotyledons</taxon>
        <taxon>Gunneridae</taxon>
        <taxon>Pentapetalae</taxon>
        <taxon>rosids</taxon>
        <taxon>malvids</taxon>
        <taxon>Myrtales</taxon>
        <taxon>Lythraceae</taxon>
        <taxon>Trapa</taxon>
    </lineage>
</organism>
<accession>A0AAN7KW21</accession>
<keyword evidence="4 6" id="KW-1133">Transmembrane helix</keyword>
<evidence type="ECO:0000256" key="5">
    <source>
        <dbReference type="ARBA" id="ARBA00023136"/>
    </source>
</evidence>
<feature type="transmembrane region" description="Helical" evidence="6">
    <location>
        <begin position="193"/>
        <end position="213"/>
    </location>
</feature>
<evidence type="ECO:0000259" key="7">
    <source>
        <dbReference type="Pfam" id="PF00892"/>
    </source>
</evidence>
<keyword evidence="9" id="KW-1185">Reference proteome</keyword>
<feature type="transmembrane region" description="Helical" evidence="6">
    <location>
        <begin position="317"/>
        <end position="336"/>
    </location>
</feature>
<dbReference type="InterPro" id="IPR037185">
    <property type="entry name" value="EmrE-like"/>
</dbReference>
<dbReference type="InterPro" id="IPR000620">
    <property type="entry name" value="EamA_dom"/>
</dbReference>
<feature type="transmembrane region" description="Helical" evidence="6">
    <location>
        <begin position="254"/>
        <end position="278"/>
    </location>
</feature>
<comment type="subcellular location">
    <subcellularLocation>
        <location evidence="1 6">Membrane</location>
        <topology evidence="1 6">Multi-pass membrane protein</topology>
    </subcellularLocation>
</comment>
<evidence type="ECO:0000256" key="6">
    <source>
        <dbReference type="RuleBase" id="RU363077"/>
    </source>
</evidence>
<gene>
    <name evidence="8" type="ORF">SAY87_032005</name>
</gene>
<protein>
    <recommendedName>
        <fullName evidence="6">WAT1-related protein</fullName>
    </recommendedName>
</protein>
<dbReference type="SUPFAM" id="SSF103481">
    <property type="entry name" value="Multidrug resistance efflux transporter EmrE"/>
    <property type="match status" value="2"/>
</dbReference>
<feature type="transmembrane region" description="Helical" evidence="6">
    <location>
        <begin position="45"/>
        <end position="65"/>
    </location>
</feature>
<dbReference type="GO" id="GO:0022857">
    <property type="term" value="F:transmembrane transporter activity"/>
    <property type="evidence" value="ECO:0007669"/>
    <property type="project" value="InterPro"/>
</dbReference>
<dbReference type="GO" id="GO:0016020">
    <property type="term" value="C:membrane"/>
    <property type="evidence" value="ECO:0007669"/>
    <property type="project" value="UniProtKB-SubCell"/>
</dbReference>
<feature type="transmembrane region" description="Helical" evidence="6">
    <location>
        <begin position="290"/>
        <end position="311"/>
    </location>
</feature>
<feature type="transmembrane region" description="Helical" evidence="6">
    <location>
        <begin position="225"/>
        <end position="248"/>
    </location>
</feature>
<feature type="transmembrane region" description="Helical" evidence="6">
    <location>
        <begin position="16"/>
        <end position="33"/>
    </location>
</feature>
<evidence type="ECO:0000256" key="3">
    <source>
        <dbReference type="ARBA" id="ARBA00022692"/>
    </source>
</evidence>
<evidence type="ECO:0000313" key="8">
    <source>
        <dbReference type="EMBL" id="KAK4771473.1"/>
    </source>
</evidence>
<comment type="similarity">
    <text evidence="2 6">Belongs to the drug/metabolite transporter (DMT) superfamily. Plant drug/metabolite exporter (P-DME) (TC 2.A.7.4) family.</text>
</comment>
<reference evidence="8 9" key="1">
    <citation type="journal article" date="2023" name="Hortic Res">
        <title>Pangenome of water caltrop reveals structural variations and asymmetric subgenome divergence after allopolyploidization.</title>
        <authorList>
            <person name="Zhang X."/>
            <person name="Chen Y."/>
            <person name="Wang L."/>
            <person name="Yuan Y."/>
            <person name="Fang M."/>
            <person name="Shi L."/>
            <person name="Lu R."/>
            <person name="Comes H.P."/>
            <person name="Ma Y."/>
            <person name="Chen Y."/>
            <person name="Huang G."/>
            <person name="Zhou Y."/>
            <person name="Zheng Z."/>
            <person name="Qiu Y."/>
        </authorList>
    </citation>
    <scope>NUCLEOTIDE SEQUENCE [LARGE SCALE GENOMIC DNA]</scope>
    <source>
        <tissue evidence="8">Roots</tissue>
    </source>
</reference>
<dbReference type="EMBL" id="JAXIOK010000005">
    <property type="protein sequence ID" value="KAK4771473.1"/>
    <property type="molecule type" value="Genomic_DNA"/>
</dbReference>
<evidence type="ECO:0000256" key="4">
    <source>
        <dbReference type="ARBA" id="ARBA00022989"/>
    </source>
</evidence>
<dbReference type="InterPro" id="IPR030184">
    <property type="entry name" value="WAT1-related"/>
</dbReference>
<dbReference type="Proteomes" id="UP001345219">
    <property type="component" value="Chromosome 24"/>
</dbReference>
<comment type="caution">
    <text evidence="8">The sequence shown here is derived from an EMBL/GenBank/DDBJ whole genome shotgun (WGS) entry which is preliminary data.</text>
</comment>
<keyword evidence="5 6" id="KW-0472">Membrane</keyword>